<evidence type="ECO:0000313" key="2">
    <source>
        <dbReference type="EMBL" id="OKA03355.1"/>
    </source>
</evidence>
<accession>A0ABX3DFX4</accession>
<feature type="domain" description="Helix-turn-helix" evidence="1">
    <location>
        <begin position="42"/>
        <end position="90"/>
    </location>
</feature>
<dbReference type="InterPro" id="IPR010093">
    <property type="entry name" value="SinI_DNA-bd"/>
</dbReference>
<evidence type="ECO:0000313" key="3">
    <source>
        <dbReference type="Proteomes" id="UP000186883"/>
    </source>
</evidence>
<proteinExistence type="predicted"/>
<dbReference type="Proteomes" id="UP000186883">
    <property type="component" value="Unassembled WGS sequence"/>
</dbReference>
<gene>
    <name evidence="2" type="ORF">ATP06_0236740</name>
</gene>
<protein>
    <recommendedName>
        <fullName evidence="1">Helix-turn-helix domain-containing protein</fullName>
    </recommendedName>
</protein>
<dbReference type="RefSeq" id="WP_063816596.1">
    <property type="nucleotide sequence ID" value="NZ_FOPQ01000030.1"/>
</dbReference>
<evidence type="ECO:0000259" key="1">
    <source>
        <dbReference type="Pfam" id="PF12728"/>
    </source>
</evidence>
<keyword evidence="3" id="KW-1185">Reference proteome</keyword>
<organism evidence="2 3">
    <name type="scientific">Amycolatopsis regifaucium</name>
    <dbReference type="NCBI Taxonomy" id="546365"/>
    <lineage>
        <taxon>Bacteria</taxon>
        <taxon>Bacillati</taxon>
        <taxon>Actinomycetota</taxon>
        <taxon>Actinomycetes</taxon>
        <taxon>Pseudonocardiales</taxon>
        <taxon>Pseudonocardiaceae</taxon>
        <taxon>Amycolatopsis</taxon>
    </lineage>
</organism>
<dbReference type="NCBIfam" id="TIGR01764">
    <property type="entry name" value="excise"/>
    <property type="match status" value="1"/>
</dbReference>
<name>A0ABX3DFX4_9PSEU</name>
<dbReference type="InterPro" id="IPR041657">
    <property type="entry name" value="HTH_17"/>
</dbReference>
<reference evidence="2" key="1">
    <citation type="submission" date="2016-11" db="EMBL/GenBank/DDBJ databases">
        <title>Genome sequencing of Amycolatopsis regifaucium.</title>
        <authorList>
            <person name="Mayilraj S."/>
            <person name="Kaur N."/>
        </authorList>
    </citation>
    <scope>NUCLEOTIDE SEQUENCE [LARGE SCALE GENOMIC DNA]</scope>
    <source>
        <strain evidence="2">GY080</strain>
    </source>
</reference>
<dbReference type="EMBL" id="LOBU02000034">
    <property type="protein sequence ID" value="OKA03355.1"/>
    <property type="molecule type" value="Genomic_DNA"/>
</dbReference>
<sequence length="100" mass="11076">MIDHDQADPSAALLHRIAELIANTVVERFADAQPPPATARRLLTVEEAAESLTVSRTIIYELIRSGELESVSIGRLRRVPVDAVDKFVTRLREEQNAPST</sequence>
<comment type="caution">
    <text evidence="2">The sequence shown here is derived from an EMBL/GenBank/DDBJ whole genome shotgun (WGS) entry which is preliminary data.</text>
</comment>
<dbReference type="Pfam" id="PF12728">
    <property type="entry name" value="HTH_17"/>
    <property type="match status" value="1"/>
</dbReference>